<dbReference type="KEGG" id="afo:Afer_1175"/>
<gene>
    <name evidence="6" type="ordered locus">Afer_1175</name>
</gene>
<evidence type="ECO:0000259" key="4">
    <source>
        <dbReference type="Pfam" id="PF00582"/>
    </source>
</evidence>
<dbReference type="OrthoDB" id="9806130at2"/>
<proteinExistence type="predicted"/>
<accession>C7LZE9</accession>
<dbReference type="eggNOG" id="COG2205">
    <property type="taxonomic scope" value="Bacteria"/>
</dbReference>
<dbReference type="InterPro" id="IPR052023">
    <property type="entry name" value="Histidine_kinase_KdpD"/>
</dbReference>
<dbReference type="GO" id="GO:0005886">
    <property type="term" value="C:plasma membrane"/>
    <property type="evidence" value="ECO:0007669"/>
    <property type="project" value="TreeGrafter"/>
</dbReference>
<dbReference type="STRING" id="525909.Afer_1175"/>
<dbReference type="GO" id="GO:0005737">
    <property type="term" value="C:cytoplasm"/>
    <property type="evidence" value="ECO:0007669"/>
    <property type="project" value="UniProtKB-ARBA"/>
</dbReference>
<dbReference type="InterPro" id="IPR003852">
    <property type="entry name" value="Sig_transdc_His_kinase_KdpD_N"/>
</dbReference>
<evidence type="ECO:0000256" key="1">
    <source>
        <dbReference type="ARBA" id="ARBA00022679"/>
    </source>
</evidence>
<dbReference type="InterPro" id="IPR027417">
    <property type="entry name" value="P-loop_NTPase"/>
</dbReference>
<dbReference type="AlphaFoldDB" id="C7LZE9"/>
<evidence type="ECO:0000313" key="6">
    <source>
        <dbReference type="EMBL" id="ACU54107.1"/>
    </source>
</evidence>
<name>C7LZE9_ACIFD</name>
<dbReference type="EMBL" id="CP001631">
    <property type="protein sequence ID" value="ACU54107.1"/>
    <property type="molecule type" value="Genomic_DNA"/>
</dbReference>
<evidence type="ECO:0000256" key="2">
    <source>
        <dbReference type="ARBA" id="ARBA00022777"/>
    </source>
</evidence>
<dbReference type="InterPro" id="IPR006016">
    <property type="entry name" value="UspA"/>
</dbReference>
<dbReference type="GO" id="GO:0000155">
    <property type="term" value="F:phosphorelay sensor kinase activity"/>
    <property type="evidence" value="ECO:0007669"/>
    <property type="project" value="InterPro"/>
</dbReference>
<dbReference type="Gene3D" id="3.40.50.300">
    <property type="entry name" value="P-loop containing nucleotide triphosphate hydrolases"/>
    <property type="match status" value="1"/>
</dbReference>
<dbReference type="Gene3D" id="3.40.50.620">
    <property type="entry name" value="HUPs"/>
    <property type="match status" value="1"/>
</dbReference>
<keyword evidence="7" id="KW-1185">Reference proteome</keyword>
<dbReference type="Pfam" id="PF02702">
    <property type="entry name" value="KdpD"/>
    <property type="match status" value="1"/>
</dbReference>
<keyword evidence="3" id="KW-0902">Two-component regulatory system</keyword>
<keyword evidence="2 6" id="KW-0418">Kinase</keyword>
<reference evidence="6 7" key="1">
    <citation type="journal article" date="2009" name="Stand. Genomic Sci.">
        <title>Complete genome sequence of Acidimicrobium ferrooxidans type strain (ICP).</title>
        <authorList>
            <person name="Clum A."/>
            <person name="Nolan M."/>
            <person name="Lang E."/>
            <person name="Glavina Del Rio T."/>
            <person name="Tice H."/>
            <person name="Copeland A."/>
            <person name="Cheng J.F."/>
            <person name="Lucas S."/>
            <person name="Chen F."/>
            <person name="Bruce D."/>
            <person name="Goodwin L."/>
            <person name="Pitluck S."/>
            <person name="Ivanova N."/>
            <person name="Mavrommatis K."/>
            <person name="Mikhailova N."/>
            <person name="Pati A."/>
            <person name="Chen A."/>
            <person name="Palaniappan K."/>
            <person name="Goker M."/>
            <person name="Spring S."/>
            <person name="Land M."/>
            <person name="Hauser L."/>
            <person name="Chang Y.J."/>
            <person name="Jeffries C.C."/>
            <person name="Chain P."/>
            <person name="Bristow J."/>
            <person name="Eisen J.A."/>
            <person name="Markowitz V."/>
            <person name="Hugenholtz P."/>
            <person name="Kyrpides N.C."/>
            <person name="Klenk H.P."/>
            <person name="Lapidus A."/>
        </authorList>
    </citation>
    <scope>NUCLEOTIDE SEQUENCE [LARGE SCALE GENOMIC DNA]</scope>
    <source>
        <strain evidence="7">DSM 10331 / JCM 15462 / NBRC 103882 / ICP</strain>
    </source>
</reference>
<feature type="domain" description="UspA" evidence="4">
    <location>
        <begin position="255"/>
        <end position="365"/>
    </location>
</feature>
<dbReference type="PANTHER" id="PTHR45569:SF1">
    <property type="entry name" value="SENSOR PROTEIN KDPD"/>
    <property type="match status" value="1"/>
</dbReference>
<protein>
    <submittedName>
        <fullName evidence="6">Osmosensitive K channel signal transduction histidine kinase, sensor subunit KdpD</fullName>
    </submittedName>
</protein>
<evidence type="ECO:0000259" key="5">
    <source>
        <dbReference type="Pfam" id="PF02702"/>
    </source>
</evidence>
<feature type="domain" description="Signal transduction histidine kinase osmosensitive K+ channel sensor N-terminal" evidence="5">
    <location>
        <begin position="22"/>
        <end position="228"/>
    </location>
</feature>
<dbReference type="InterPro" id="IPR014729">
    <property type="entry name" value="Rossmann-like_a/b/a_fold"/>
</dbReference>
<dbReference type="RefSeq" id="WP_015798593.1">
    <property type="nucleotide sequence ID" value="NC_013124.1"/>
</dbReference>
<dbReference type="SUPFAM" id="SSF52402">
    <property type="entry name" value="Adenine nucleotide alpha hydrolases-like"/>
    <property type="match status" value="1"/>
</dbReference>
<evidence type="ECO:0000313" key="7">
    <source>
        <dbReference type="Proteomes" id="UP000000771"/>
    </source>
</evidence>
<dbReference type="HOGENOM" id="CLU_000445_113_4_11"/>
<dbReference type="Pfam" id="PF00582">
    <property type="entry name" value="Usp"/>
    <property type="match status" value="1"/>
</dbReference>
<dbReference type="FunFam" id="3.40.50.300:FF:000483">
    <property type="entry name" value="Sensor histidine kinase KdpD"/>
    <property type="match status" value="1"/>
</dbReference>
<evidence type="ECO:0000256" key="3">
    <source>
        <dbReference type="ARBA" id="ARBA00023012"/>
    </source>
</evidence>
<dbReference type="PANTHER" id="PTHR45569">
    <property type="entry name" value="SENSOR PROTEIN KDPD"/>
    <property type="match status" value="1"/>
</dbReference>
<sequence length="389" mass="43052">MDAIDTEDADQLVATPEVEPVGRFRIYLGAMPGVGKTCAMLDEGFRRFHRGADVVVGFVETHGRDYTASLVRDLPVLARRRGTYRGRPAEEFDLEAALARKPEVILVDELAHTNVPGLGAHAKRYEDVATLLEAGISVITTLNVQHIESVAALVEDLLGVPVRERVPDAVVRAADQIELIDSSPQALRRRLLHGHVYPPDRIEWALEHYFTTRNLTVLRELALRFVADSQVPTPTLAVASRARWQAILETKERYLAGVTLSAASPRVLRRAARMALRSHADLYALFVHPDEYDPTRDAPRLDALRTLAADLGAILIERDGSDIATLLVDEARARQVTQIVVGASRRRRIDEILHGSVLNRLLRLAGPVGIDVHVIGVRDYDPSPDEFNG</sequence>
<keyword evidence="1" id="KW-0808">Transferase</keyword>
<dbReference type="Proteomes" id="UP000000771">
    <property type="component" value="Chromosome"/>
</dbReference>
<organism evidence="6 7">
    <name type="scientific">Acidimicrobium ferrooxidans (strain DSM 10331 / JCM 15462 / NBRC 103882 / ICP)</name>
    <dbReference type="NCBI Taxonomy" id="525909"/>
    <lineage>
        <taxon>Bacteria</taxon>
        <taxon>Bacillati</taxon>
        <taxon>Actinomycetota</taxon>
        <taxon>Acidimicrobiia</taxon>
        <taxon>Acidimicrobiales</taxon>
        <taxon>Acidimicrobiaceae</taxon>
        <taxon>Acidimicrobium</taxon>
    </lineage>
</organism>